<reference evidence="2 3" key="1">
    <citation type="submission" date="2016-05" db="EMBL/GenBank/DDBJ databases">
        <title>A degradative enzymes factory behind the ericoid mycorrhizal symbiosis.</title>
        <authorList>
            <consortium name="DOE Joint Genome Institute"/>
            <person name="Martino E."/>
            <person name="Morin E."/>
            <person name="Grelet G."/>
            <person name="Kuo A."/>
            <person name="Kohler A."/>
            <person name="Daghino S."/>
            <person name="Barry K."/>
            <person name="Choi C."/>
            <person name="Cichocki N."/>
            <person name="Clum A."/>
            <person name="Copeland A."/>
            <person name="Hainaut M."/>
            <person name="Haridas S."/>
            <person name="Labutti K."/>
            <person name="Lindquist E."/>
            <person name="Lipzen A."/>
            <person name="Khouja H.-R."/>
            <person name="Murat C."/>
            <person name="Ohm R."/>
            <person name="Olson A."/>
            <person name="Spatafora J."/>
            <person name="Veneault-Fourrey C."/>
            <person name="Henrissat B."/>
            <person name="Grigoriev I."/>
            <person name="Martin F."/>
            <person name="Perotto S."/>
        </authorList>
    </citation>
    <scope>NUCLEOTIDE SEQUENCE [LARGE SCALE GENOMIC DNA]</scope>
    <source>
        <strain evidence="2 3">UAMH 7357</strain>
    </source>
</reference>
<dbReference type="Proteomes" id="UP000235672">
    <property type="component" value="Unassembled WGS sequence"/>
</dbReference>
<keyword evidence="3" id="KW-1185">Reference proteome</keyword>
<accession>A0A2J6PJY2</accession>
<name>A0A2J6PJY2_9HELO</name>
<evidence type="ECO:0000313" key="3">
    <source>
        <dbReference type="Proteomes" id="UP000235672"/>
    </source>
</evidence>
<protein>
    <submittedName>
        <fullName evidence="2">Uncharacterized protein</fullName>
    </submittedName>
</protein>
<organism evidence="2 3">
    <name type="scientific">Hyaloscypha hepaticicola</name>
    <dbReference type="NCBI Taxonomy" id="2082293"/>
    <lineage>
        <taxon>Eukaryota</taxon>
        <taxon>Fungi</taxon>
        <taxon>Dikarya</taxon>
        <taxon>Ascomycota</taxon>
        <taxon>Pezizomycotina</taxon>
        <taxon>Leotiomycetes</taxon>
        <taxon>Helotiales</taxon>
        <taxon>Hyaloscyphaceae</taxon>
        <taxon>Hyaloscypha</taxon>
    </lineage>
</organism>
<dbReference type="AlphaFoldDB" id="A0A2J6PJY2"/>
<evidence type="ECO:0000256" key="1">
    <source>
        <dbReference type="SAM" id="MobiDB-lite"/>
    </source>
</evidence>
<evidence type="ECO:0000313" key="2">
    <source>
        <dbReference type="EMBL" id="PMD14317.1"/>
    </source>
</evidence>
<dbReference type="EMBL" id="KZ613523">
    <property type="protein sequence ID" value="PMD14317.1"/>
    <property type="molecule type" value="Genomic_DNA"/>
</dbReference>
<sequence length="181" mass="20103">MRQAVFQLDWDTFIQEEAAPKRQDWRTSVVVEEDASEAAQPPFKLRGAPLEGEKASDGPLFDLLAEPRKVKLATSDVKTKEETSPASIRLKRKAEALLSPSDGLDRRSSRSVNGGGTIVWKFTDPGANLRVQNARACCILLGITRSNSWKDMAVRCEKEINSKQRFGEEAAKRYGKMLPGP</sequence>
<gene>
    <name evidence="2" type="ORF">NA56DRAFT_651073</name>
</gene>
<proteinExistence type="predicted"/>
<feature type="region of interest" description="Disordered" evidence="1">
    <location>
        <begin position="32"/>
        <end position="57"/>
    </location>
</feature>